<keyword evidence="2" id="KW-1185">Reference proteome</keyword>
<evidence type="ECO:0000313" key="1">
    <source>
        <dbReference type="EMBL" id="CCO07647.1"/>
    </source>
</evidence>
<comment type="caution">
    <text evidence="1">The sequence shown here is derived from an EMBL/GenBank/DDBJ whole genome shotgun (WGS) entry which is preliminary data.</text>
</comment>
<evidence type="ECO:0000313" key="2">
    <source>
        <dbReference type="Proteomes" id="UP000009315"/>
    </source>
</evidence>
<name>K8DY08_9FIRM</name>
<dbReference type="AlphaFoldDB" id="K8DY08"/>
<proteinExistence type="predicted"/>
<sequence>MLEALILLASQKGFEPLTYGLEVRCSIQLSYWDIFLINT</sequence>
<dbReference type="AntiFam" id="ANF00014">
    <property type="entry name" value="tRNA translation"/>
</dbReference>
<dbReference type="EMBL" id="CAOS01000004">
    <property type="protein sequence ID" value="CCO07647.1"/>
    <property type="molecule type" value="Genomic_DNA"/>
</dbReference>
<protein>
    <submittedName>
        <fullName evidence="1">Uncharacterized protein</fullName>
    </submittedName>
</protein>
<dbReference type="Proteomes" id="UP000009315">
    <property type="component" value="Unassembled WGS sequence"/>
</dbReference>
<reference evidence="1 2" key="1">
    <citation type="journal article" date="2013" name="Genome Announc.">
        <title>Genome Sequence of the Sulfate-Reducing Bacterium Desulfotomaculum hydrothermale Lam5(T).</title>
        <authorList>
            <person name="Amin O."/>
            <person name="Fardeau M.L."/>
            <person name="Valette O."/>
            <person name="Hirschler-Rea A."/>
            <person name="Barbe V."/>
            <person name="Medigue C."/>
            <person name="Vacherie B."/>
            <person name="Ollivier B."/>
            <person name="Bertin P.N."/>
            <person name="Dolla A."/>
        </authorList>
    </citation>
    <scope>NUCLEOTIDE SEQUENCE [LARGE SCALE GENOMIC DNA]</scope>
    <source>
        <strain evidence="2">Lam5 / DSM 18033</strain>
    </source>
</reference>
<organism evidence="1 2">
    <name type="scientific">Desulforamulus hydrothermalis Lam5 = DSM 18033</name>
    <dbReference type="NCBI Taxonomy" id="1121428"/>
    <lineage>
        <taxon>Bacteria</taxon>
        <taxon>Bacillati</taxon>
        <taxon>Bacillota</taxon>
        <taxon>Clostridia</taxon>
        <taxon>Eubacteriales</taxon>
        <taxon>Peptococcaceae</taxon>
        <taxon>Desulforamulus</taxon>
    </lineage>
</organism>
<accession>K8DY08</accession>
<gene>
    <name evidence="1" type="ORF">DESHY_120011</name>
</gene>